<dbReference type="PANTHER" id="PTHR48111:SF1">
    <property type="entry name" value="TWO-COMPONENT RESPONSE REGULATOR ORR33"/>
    <property type="match status" value="1"/>
</dbReference>
<evidence type="ECO:0000256" key="6">
    <source>
        <dbReference type="PROSITE-ProRule" id="PRU00169"/>
    </source>
</evidence>
<keyword evidence="2" id="KW-0902">Two-component regulatory system</keyword>
<accession>A0ABS6XIV3</accession>
<keyword evidence="1 6" id="KW-0597">Phosphoprotein</keyword>
<reference evidence="9 10" key="1">
    <citation type="submission" date="2021-07" db="EMBL/GenBank/DDBJ databases">
        <title>Stakelama flava sp. nov., a novel endophytic bacterium isolated from branch of Kandelia candel.</title>
        <authorList>
            <person name="Tuo L."/>
        </authorList>
    </citation>
    <scope>NUCLEOTIDE SEQUENCE [LARGE SCALE GENOMIC DNA]</scope>
    <source>
        <strain evidence="9 10">CBK3Z-3</strain>
    </source>
</reference>
<dbReference type="Proteomes" id="UP001197214">
    <property type="component" value="Unassembled WGS sequence"/>
</dbReference>
<protein>
    <submittedName>
        <fullName evidence="9">Response regulator transcription factor</fullName>
    </submittedName>
</protein>
<keyword evidence="10" id="KW-1185">Reference proteome</keyword>
<comment type="caution">
    <text evidence="9">The sequence shown here is derived from an EMBL/GenBank/DDBJ whole genome shotgun (WGS) entry which is preliminary data.</text>
</comment>
<dbReference type="InterPro" id="IPR039420">
    <property type="entry name" value="WalR-like"/>
</dbReference>
<dbReference type="InterPro" id="IPR001789">
    <property type="entry name" value="Sig_transdc_resp-reg_receiver"/>
</dbReference>
<evidence type="ECO:0000256" key="4">
    <source>
        <dbReference type="ARBA" id="ARBA00023125"/>
    </source>
</evidence>
<feature type="modified residue" description="4-aspartylphosphate" evidence="6">
    <location>
        <position position="52"/>
    </location>
</feature>
<dbReference type="PANTHER" id="PTHR48111">
    <property type="entry name" value="REGULATOR OF RPOS"/>
    <property type="match status" value="1"/>
</dbReference>
<proteinExistence type="predicted"/>
<keyword evidence="4" id="KW-0238">DNA-binding</keyword>
<evidence type="ECO:0000259" key="8">
    <source>
        <dbReference type="PROSITE" id="PS50110"/>
    </source>
</evidence>
<evidence type="ECO:0000256" key="7">
    <source>
        <dbReference type="SAM" id="MobiDB-lite"/>
    </source>
</evidence>
<name>A0ABS6XIV3_9SPHN</name>
<organism evidence="9 10">
    <name type="scientific">Stakelama flava</name>
    <dbReference type="NCBI Taxonomy" id="2860338"/>
    <lineage>
        <taxon>Bacteria</taxon>
        <taxon>Pseudomonadati</taxon>
        <taxon>Pseudomonadota</taxon>
        <taxon>Alphaproteobacteria</taxon>
        <taxon>Sphingomonadales</taxon>
        <taxon>Sphingomonadaceae</taxon>
        <taxon>Stakelama</taxon>
    </lineage>
</organism>
<dbReference type="CDD" id="cd17574">
    <property type="entry name" value="REC_OmpR"/>
    <property type="match status" value="1"/>
</dbReference>
<evidence type="ECO:0000256" key="2">
    <source>
        <dbReference type="ARBA" id="ARBA00023012"/>
    </source>
</evidence>
<keyword evidence="3" id="KW-0805">Transcription regulation</keyword>
<evidence type="ECO:0000256" key="1">
    <source>
        <dbReference type="ARBA" id="ARBA00022553"/>
    </source>
</evidence>
<keyword evidence="5" id="KW-0804">Transcription</keyword>
<dbReference type="SMART" id="SM00448">
    <property type="entry name" value="REC"/>
    <property type="match status" value="1"/>
</dbReference>
<dbReference type="EMBL" id="JAHWZX010000002">
    <property type="protein sequence ID" value="MBW4329758.1"/>
    <property type="molecule type" value="Genomic_DNA"/>
</dbReference>
<evidence type="ECO:0000313" key="9">
    <source>
        <dbReference type="EMBL" id="MBW4329758.1"/>
    </source>
</evidence>
<feature type="region of interest" description="Disordered" evidence="7">
    <location>
        <begin position="129"/>
        <end position="151"/>
    </location>
</feature>
<gene>
    <name evidence="9" type="ORF">KY084_02570</name>
</gene>
<feature type="domain" description="Response regulatory" evidence="8">
    <location>
        <begin position="3"/>
        <end position="119"/>
    </location>
</feature>
<dbReference type="PROSITE" id="PS50110">
    <property type="entry name" value="RESPONSE_REGULATORY"/>
    <property type="match status" value="1"/>
</dbReference>
<sequence length="151" mass="16409">MARIISVEDDELIGAALVMALGAEGHLVGVINNGALALETIRFKRPDLVILDRALPGMPGIEVLKRLRQDPHTYMLPVIMLTGHRRESDLDSAFEAGVNEYLTKPFDAAQLVATVDRVLRFSPLRPAPLLSTAEDEPPVETPAPLFSDDGS</sequence>
<evidence type="ECO:0000256" key="3">
    <source>
        <dbReference type="ARBA" id="ARBA00023015"/>
    </source>
</evidence>
<evidence type="ECO:0000256" key="5">
    <source>
        <dbReference type="ARBA" id="ARBA00023163"/>
    </source>
</evidence>
<dbReference type="RefSeq" id="WP_219236876.1">
    <property type="nucleotide sequence ID" value="NZ_JAHWZX010000002.1"/>
</dbReference>
<dbReference type="Pfam" id="PF00072">
    <property type="entry name" value="Response_reg"/>
    <property type="match status" value="1"/>
</dbReference>
<evidence type="ECO:0000313" key="10">
    <source>
        <dbReference type="Proteomes" id="UP001197214"/>
    </source>
</evidence>